<dbReference type="RefSeq" id="WP_186858725.1">
    <property type="nucleotide sequence ID" value="NZ_JACOON010000007.1"/>
</dbReference>
<comment type="caution">
    <text evidence="1">The sequence shown here is derived from an EMBL/GenBank/DDBJ whole genome shotgun (WGS) entry which is preliminary data.</text>
</comment>
<sequence>MKKQLMLFIAVLLSVVISMGCGPSGSDIRISISGTPELHEQKFVSDSETASFYGTISVIGSADLKVLSAEGNELYRETFEDVRKHDLSIEVQGLTPGNEYVLLLDGTDTVSCTLTLSTDQKLTAGISAPADSGAAEQ</sequence>
<dbReference type="EMBL" id="JACOON010000007">
    <property type="protein sequence ID" value="MBC5649286.1"/>
    <property type="molecule type" value="Genomic_DNA"/>
</dbReference>
<organism evidence="1 2">
    <name type="scientific">Christensenella tenuis</name>
    <dbReference type="NCBI Taxonomy" id="2763033"/>
    <lineage>
        <taxon>Bacteria</taxon>
        <taxon>Bacillati</taxon>
        <taxon>Bacillota</taxon>
        <taxon>Clostridia</taxon>
        <taxon>Christensenellales</taxon>
        <taxon>Christensenellaceae</taxon>
        <taxon>Christensenella</taxon>
    </lineage>
</organism>
<dbReference type="PROSITE" id="PS51257">
    <property type="entry name" value="PROKAR_LIPOPROTEIN"/>
    <property type="match status" value="1"/>
</dbReference>
<name>A0ABR7EHP7_9FIRM</name>
<dbReference type="Proteomes" id="UP000606889">
    <property type="component" value="Unassembled WGS sequence"/>
</dbReference>
<keyword evidence="2" id="KW-1185">Reference proteome</keyword>
<accession>A0ABR7EHP7</accession>
<evidence type="ECO:0000313" key="2">
    <source>
        <dbReference type="Proteomes" id="UP000606889"/>
    </source>
</evidence>
<protein>
    <recommendedName>
        <fullName evidence="3">Lipoprotein</fullName>
    </recommendedName>
</protein>
<evidence type="ECO:0008006" key="3">
    <source>
        <dbReference type="Google" id="ProtNLM"/>
    </source>
</evidence>
<gene>
    <name evidence="1" type="ORF">H8S18_13140</name>
</gene>
<evidence type="ECO:0000313" key="1">
    <source>
        <dbReference type="EMBL" id="MBC5649286.1"/>
    </source>
</evidence>
<reference evidence="1 2" key="1">
    <citation type="submission" date="2020-08" db="EMBL/GenBank/DDBJ databases">
        <title>Genome public.</title>
        <authorList>
            <person name="Liu C."/>
            <person name="Sun Q."/>
        </authorList>
    </citation>
    <scope>NUCLEOTIDE SEQUENCE [LARGE SCALE GENOMIC DNA]</scope>
    <source>
        <strain evidence="1 2">NSJ-35</strain>
    </source>
</reference>
<proteinExistence type="predicted"/>